<evidence type="ECO:0000313" key="6">
    <source>
        <dbReference type="EMBL" id="MFC4768445.1"/>
    </source>
</evidence>
<dbReference type="InterPro" id="IPR039506">
    <property type="entry name" value="SPOB_a"/>
</dbReference>
<evidence type="ECO:0000259" key="5">
    <source>
        <dbReference type="Pfam" id="PF14689"/>
    </source>
</evidence>
<keyword evidence="2" id="KW-0808">Transferase</keyword>
<gene>
    <name evidence="6" type="ORF">ACFO8Q_13940</name>
</gene>
<dbReference type="Pfam" id="PF14689">
    <property type="entry name" value="SPOB_a"/>
    <property type="match status" value="1"/>
</dbReference>
<comment type="caution">
    <text evidence="6">The sequence shown here is derived from an EMBL/GenBank/DDBJ whole genome shotgun (WGS) entry which is preliminary data.</text>
</comment>
<name>A0ABV9Q2Q5_9BACL</name>
<proteinExistence type="predicted"/>
<feature type="transmembrane region" description="Helical" evidence="4">
    <location>
        <begin position="15"/>
        <end position="36"/>
    </location>
</feature>
<accession>A0ABV9Q2Q5</accession>
<dbReference type="SUPFAM" id="SSF55890">
    <property type="entry name" value="Sporulation response regulatory protein Spo0B"/>
    <property type="match status" value="1"/>
</dbReference>
<reference evidence="7" key="1">
    <citation type="journal article" date="2019" name="Int. J. Syst. Evol. Microbiol.">
        <title>The Global Catalogue of Microorganisms (GCM) 10K type strain sequencing project: providing services to taxonomists for standard genome sequencing and annotation.</title>
        <authorList>
            <consortium name="The Broad Institute Genomics Platform"/>
            <consortium name="The Broad Institute Genome Sequencing Center for Infectious Disease"/>
            <person name="Wu L."/>
            <person name="Ma J."/>
        </authorList>
    </citation>
    <scope>NUCLEOTIDE SEQUENCE [LARGE SCALE GENOMIC DNA]</scope>
    <source>
        <strain evidence="7">WYCCWR 12678</strain>
    </source>
</reference>
<dbReference type="RefSeq" id="WP_380026397.1">
    <property type="nucleotide sequence ID" value="NZ_JBHSHC010000105.1"/>
</dbReference>
<protein>
    <submittedName>
        <fullName evidence="6">Spo0B domain-containing protein</fullName>
    </submittedName>
</protein>
<evidence type="ECO:0000256" key="3">
    <source>
        <dbReference type="ARBA" id="ARBA00022777"/>
    </source>
</evidence>
<keyword evidence="1" id="KW-0597">Phosphoprotein</keyword>
<dbReference type="EMBL" id="JBHSHC010000105">
    <property type="protein sequence ID" value="MFC4768445.1"/>
    <property type="molecule type" value="Genomic_DNA"/>
</dbReference>
<keyword evidence="7" id="KW-1185">Reference proteome</keyword>
<dbReference type="InterPro" id="IPR016120">
    <property type="entry name" value="Sig_transdc_His_kin_SpoOB"/>
</dbReference>
<feature type="transmembrane region" description="Helical" evidence="4">
    <location>
        <begin position="42"/>
        <end position="62"/>
    </location>
</feature>
<dbReference type="Gene3D" id="1.10.287.130">
    <property type="match status" value="1"/>
</dbReference>
<organism evidence="6 7">
    <name type="scientific">Effusibacillus consociatus</name>
    <dbReference type="NCBI Taxonomy" id="1117041"/>
    <lineage>
        <taxon>Bacteria</taxon>
        <taxon>Bacillati</taxon>
        <taxon>Bacillota</taxon>
        <taxon>Bacilli</taxon>
        <taxon>Bacillales</taxon>
        <taxon>Alicyclobacillaceae</taxon>
        <taxon>Effusibacillus</taxon>
    </lineage>
</organism>
<evidence type="ECO:0000256" key="2">
    <source>
        <dbReference type="ARBA" id="ARBA00022679"/>
    </source>
</evidence>
<evidence type="ECO:0000313" key="7">
    <source>
        <dbReference type="Proteomes" id="UP001596002"/>
    </source>
</evidence>
<keyword evidence="4" id="KW-0812">Transmembrane</keyword>
<dbReference type="Proteomes" id="UP001596002">
    <property type="component" value="Unassembled WGS sequence"/>
</dbReference>
<evidence type="ECO:0000256" key="4">
    <source>
        <dbReference type="SAM" id="Phobius"/>
    </source>
</evidence>
<keyword evidence="3" id="KW-0418">Kinase</keyword>
<evidence type="ECO:0000256" key="1">
    <source>
        <dbReference type="ARBA" id="ARBA00022553"/>
    </source>
</evidence>
<sequence length="252" mass="28278">MERNEERPASKVRKAALYTAGIQAGFAVGIGTVALLSGDFSWLIAISCTVLLGSAVWTLWYLPKPILNALHSAEQKGRKNAIQMLSQYRHDVMNHVQLIKGYLQLEKYDRLQGPIEKLVSDAQRHSVLSNLPGVTLPYTLIERDLTASMLQLSAEVTTGVQNWNPEYELKLLDLLTELADAGENLSQELGIAVEWKIKIHKQADKEAITLHVLGEHVNDTYIEAVIGEFVHKGFHLQERIHDERQYILAFGS</sequence>
<keyword evidence="4" id="KW-0472">Membrane</keyword>
<feature type="domain" description="SpoOB alpha-helical" evidence="5">
    <location>
        <begin position="74"/>
        <end position="131"/>
    </location>
</feature>
<keyword evidence="4" id="KW-1133">Transmembrane helix</keyword>